<evidence type="ECO:0000313" key="9">
    <source>
        <dbReference type="EMBL" id="CAB4994487.1"/>
    </source>
</evidence>
<accession>A0A6J7ASW8</accession>
<dbReference type="GO" id="GO:0046306">
    <property type="term" value="P:alkanesulfonate catabolic process"/>
    <property type="evidence" value="ECO:0007669"/>
    <property type="project" value="TreeGrafter"/>
</dbReference>
<dbReference type="PANTHER" id="PTHR42847">
    <property type="entry name" value="ALKANESULFONATE MONOOXYGENASE"/>
    <property type="match status" value="1"/>
</dbReference>
<dbReference type="Pfam" id="PF00296">
    <property type="entry name" value="Bac_luciferase"/>
    <property type="match status" value="1"/>
</dbReference>
<dbReference type="GO" id="GO:0008726">
    <property type="term" value="F:alkanesulfonate monooxygenase activity"/>
    <property type="evidence" value="ECO:0007669"/>
    <property type="project" value="TreeGrafter"/>
</dbReference>
<dbReference type="InterPro" id="IPR019921">
    <property type="entry name" value="Lucif-like_OxRdtase_Rv2161c"/>
</dbReference>
<dbReference type="InterPro" id="IPR011251">
    <property type="entry name" value="Luciferase-like_dom"/>
</dbReference>
<evidence type="ECO:0000313" key="8">
    <source>
        <dbReference type="EMBL" id="CAB4922705.1"/>
    </source>
</evidence>
<evidence type="ECO:0000256" key="1">
    <source>
        <dbReference type="ARBA" id="ARBA00022630"/>
    </source>
</evidence>
<protein>
    <submittedName>
        <fullName evidence="7">Unannotated protein</fullName>
    </submittedName>
</protein>
<evidence type="ECO:0000313" key="7">
    <source>
        <dbReference type="EMBL" id="CAB4835853.1"/>
    </source>
</evidence>
<dbReference type="EMBL" id="CAFBMH010000097">
    <property type="protein sequence ID" value="CAB4922705.1"/>
    <property type="molecule type" value="Genomic_DNA"/>
</dbReference>
<gene>
    <name evidence="6" type="ORF">UFOPK2754_02205</name>
    <name evidence="7" type="ORF">UFOPK3139_02653</name>
    <name evidence="8" type="ORF">UFOPK3543_02178</name>
    <name evidence="9" type="ORF">UFOPK3967_01231</name>
</gene>
<proteinExistence type="predicted"/>
<dbReference type="EMBL" id="CAFABA010000147">
    <property type="protein sequence ID" value="CAB4835853.1"/>
    <property type="molecule type" value="Genomic_DNA"/>
</dbReference>
<dbReference type="EMBL" id="CAFBOS010000063">
    <property type="protein sequence ID" value="CAB4994487.1"/>
    <property type="molecule type" value="Genomic_DNA"/>
</dbReference>
<keyword evidence="2" id="KW-0288">FMN</keyword>
<keyword evidence="3" id="KW-0560">Oxidoreductase</keyword>
<dbReference type="PANTHER" id="PTHR42847:SF4">
    <property type="entry name" value="ALKANESULFONATE MONOOXYGENASE-RELATED"/>
    <property type="match status" value="1"/>
</dbReference>
<evidence type="ECO:0000259" key="5">
    <source>
        <dbReference type="Pfam" id="PF00296"/>
    </source>
</evidence>
<sequence length="320" mass="34181">MTTRMRVGALVQNFAGFPDTGRSAAACIDIAVHAERVGFDSVWVTDHIVLPRSREAQYPHNDSGHFPYTWEQDIHEPVSLMAALAQATSRVEIGTAVLVIPYRHPLLLAKMLATIDQIAGGRLILGAGVGWLRDEFDALGLDALFDHRGSVTEDWLGAMRSAWTAAETAEHSGPYVAFGPVGTRPQPPRAGHIPVWIGGKGERALRRAVQMGDGYFAISSDPDELALEVARLRHLAEDSGRDPSELTVALIDGIVVTPHALGADRSPLHGNAAQIIEGLHRFADAGLDHLVAGVRTAGEPTYAGCVAALDLVAAEVLPVL</sequence>
<dbReference type="SUPFAM" id="SSF51679">
    <property type="entry name" value="Bacterial luciferase-like"/>
    <property type="match status" value="1"/>
</dbReference>
<organism evidence="7">
    <name type="scientific">freshwater metagenome</name>
    <dbReference type="NCBI Taxonomy" id="449393"/>
    <lineage>
        <taxon>unclassified sequences</taxon>
        <taxon>metagenomes</taxon>
        <taxon>ecological metagenomes</taxon>
    </lineage>
</organism>
<evidence type="ECO:0000256" key="2">
    <source>
        <dbReference type="ARBA" id="ARBA00022643"/>
    </source>
</evidence>
<dbReference type="NCBIfam" id="TIGR03619">
    <property type="entry name" value="F420_Rv2161c"/>
    <property type="match status" value="1"/>
</dbReference>
<dbReference type="InterPro" id="IPR050172">
    <property type="entry name" value="SsuD_RutA_monooxygenase"/>
</dbReference>
<dbReference type="Gene3D" id="3.20.20.30">
    <property type="entry name" value="Luciferase-like domain"/>
    <property type="match status" value="1"/>
</dbReference>
<dbReference type="AlphaFoldDB" id="A0A6J7ASW8"/>
<evidence type="ECO:0000256" key="3">
    <source>
        <dbReference type="ARBA" id="ARBA00023002"/>
    </source>
</evidence>
<evidence type="ECO:0000313" key="6">
    <source>
        <dbReference type="EMBL" id="CAB4757740.1"/>
    </source>
</evidence>
<evidence type="ECO:0000256" key="4">
    <source>
        <dbReference type="ARBA" id="ARBA00023033"/>
    </source>
</evidence>
<keyword evidence="1" id="KW-0285">Flavoprotein</keyword>
<dbReference type="EMBL" id="CAEZYR010000092">
    <property type="protein sequence ID" value="CAB4757740.1"/>
    <property type="molecule type" value="Genomic_DNA"/>
</dbReference>
<reference evidence="7" key="1">
    <citation type="submission" date="2020-05" db="EMBL/GenBank/DDBJ databases">
        <authorList>
            <person name="Chiriac C."/>
            <person name="Salcher M."/>
            <person name="Ghai R."/>
            <person name="Kavagutti S V."/>
        </authorList>
    </citation>
    <scope>NUCLEOTIDE SEQUENCE</scope>
</reference>
<dbReference type="InterPro" id="IPR036661">
    <property type="entry name" value="Luciferase-like_sf"/>
</dbReference>
<keyword evidence="4" id="KW-0503">Monooxygenase</keyword>
<feature type="domain" description="Luciferase-like" evidence="5">
    <location>
        <begin position="5"/>
        <end position="250"/>
    </location>
</feature>
<name>A0A6J7ASW8_9ZZZZ</name>